<protein>
    <submittedName>
        <fullName evidence="1">Uncharacterized protein</fullName>
    </submittedName>
</protein>
<comment type="caution">
    <text evidence="1">The sequence shown here is derived from an EMBL/GenBank/DDBJ whole genome shotgun (WGS) entry which is preliminary data.</text>
</comment>
<dbReference type="Proteomes" id="UP000721415">
    <property type="component" value="Unassembled WGS sequence"/>
</dbReference>
<dbReference type="EMBL" id="JACBXQ010000002">
    <property type="protein sequence ID" value="MBG9986198.1"/>
    <property type="molecule type" value="Genomic_DNA"/>
</dbReference>
<gene>
    <name evidence="1" type="ORF">HZY91_04730</name>
</gene>
<accession>A0ABS0LQ47</accession>
<evidence type="ECO:0000313" key="1">
    <source>
        <dbReference type="EMBL" id="MBG9986198.1"/>
    </source>
</evidence>
<organism evidence="1 2">
    <name type="scientific">Facklamia lactis</name>
    <dbReference type="NCBI Taxonomy" id="2749967"/>
    <lineage>
        <taxon>Bacteria</taxon>
        <taxon>Bacillati</taxon>
        <taxon>Bacillota</taxon>
        <taxon>Bacilli</taxon>
        <taxon>Lactobacillales</taxon>
        <taxon>Aerococcaceae</taxon>
        <taxon>Facklamia</taxon>
    </lineage>
</organism>
<keyword evidence="2" id="KW-1185">Reference proteome</keyword>
<name>A0ABS0LQ47_9LACT</name>
<proteinExistence type="predicted"/>
<evidence type="ECO:0000313" key="2">
    <source>
        <dbReference type="Proteomes" id="UP000721415"/>
    </source>
</evidence>
<reference evidence="1 2" key="1">
    <citation type="submission" date="2020-07" db="EMBL/GenBank/DDBJ databases">
        <title>Facklamia lactis sp. nov., isolated from raw milk.</title>
        <authorList>
            <person name="Doll E.V."/>
            <person name="Huptas C."/>
            <person name="Staib L."/>
            <person name="Wenning M."/>
            <person name="Scherer S."/>
        </authorList>
    </citation>
    <scope>NUCLEOTIDE SEQUENCE [LARGE SCALE GENOMIC DNA]</scope>
    <source>
        <strain evidence="1 2">DSM 111018</strain>
    </source>
</reference>
<dbReference type="RefSeq" id="WP_197115109.1">
    <property type="nucleotide sequence ID" value="NZ_JACBXQ010000002.1"/>
</dbReference>
<sequence>MEKKIIEKFIHDFYHAYYTNDRGQFYRMLSNSFRNRISFEAFNQRRQYALIDIGRLKEIETIDITNHEIKVSCKILIHHNIVKYTFTLLNENGNLYIKPDPFMFAK</sequence>